<organism evidence="1">
    <name type="scientific">marine metagenome</name>
    <dbReference type="NCBI Taxonomy" id="408172"/>
    <lineage>
        <taxon>unclassified sequences</taxon>
        <taxon>metagenomes</taxon>
        <taxon>ecological metagenomes</taxon>
    </lineage>
</organism>
<evidence type="ECO:0000313" key="1">
    <source>
        <dbReference type="EMBL" id="SUZ93491.1"/>
    </source>
</evidence>
<protein>
    <submittedName>
        <fullName evidence="1">Uncharacterized protein</fullName>
    </submittedName>
</protein>
<gene>
    <name evidence="1" type="ORF">METZ01_LOCUS46345</name>
</gene>
<proteinExistence type="predicted"/>
<accession>A0A381RQS8</accession>
<dbReference type="EMBL" id="UINC01002152">
    <property type="protein sequence ID" value="SUZ93491.1"/>
    <property type="molecule type" value="Genomic_DNA"/>
</dbReference>
<name>A0A381RQS8_9ZZZZ</name>
<sequence>MTIIPPLLFLIALSLCCQGNGNSDNSLQEEALFAANLDLPERSVNAYSGTDLVQILTPLSLREREEIIYSEIMSGNIPSFLRQLKSVSASVGTGNPTWELIFYVTADYMAVGSDEDYFLIPMTPILAQEIADALGLIMITRKMVNDIWLQADLQLEPIPIDPSPEMVTIPVFADHNELVWLQRQDKIDPFPLGAMVGGHKKDVVLSNRISENQDKVVIYGWHRTNGQPIQPLYSGHINWYADYSHGIRFALAKCSVNGEERSVSDLLQDSDLYHLLSDEDGPMIMTRYPVDKSSYP</sequence>
<dbReference type="AlphaFoldDB" id="A0A381RQS8"/>
<reference evidence="1" key="1">
    <citation type="submission" date="2018-05" db="EMBL/GenBank/DDBJ databases">
        <authorList>
            <person name="Lanie J.A."/>
            <person name="Ng W.-L."/>
            <person name="Kazmierczak K.M."/>
            <person name="Andrzejewski T.M."/>
            <person name="Davidsen T.M."/>
            <person name="Wayne K.J."/>
            <person name="Tettelin H."/>
            <person name="Glass J.I."/>
            <person name="Rusch D."/>
            <person name="Podicherti R."/>
            <person name="Tsui H.-C.T."/>
            <person name="Winkler M.E."/>
        </authorList>
    </citation>
    <scope>NUCLEOTIDE SEQUENCE</scope>
</reference>